<dbReference type="Proteomes" id="UP000504635">
    <property type="component" value="Unplaced"/>
</dbReference>
<name>A0A6J2YE99_SITOR</name>
<evidence type="ECO:0000256" key="1">
    <source>
        <dbReference type="SAM" id="Coils"/>
    </source>
</evidence>
<dbReference type="OrthoDB" id="6740579at2759"/>
<accession>A0A6J2YE99</accession>
<reference evidence="3" key="1">
    <citation type="submission" date="2025-08" db="UniProtKB">
        <authorList>
            <consortium name="RefSeq"/>
        </authorList>
    </citation>
    <scope>IDENTIFICATION</scope>
    <source>
        <tissue evidence="3">Gonads</tissue>
    </source>
</reference>
<evidence type="ECO:0000313" key="3">
    <source>
        <dbReference type="RefSeq" id="XP_030761727.1"/>
    </source>
</evidence>
<keyword evidence="2" id="KW-1185">Reference proteome</keyword>
<dbReference type="KEGG" id="soy:115886625"/>
<sequence>MKSNTLKFRDLDNIVDIYALNLRDNENVFGLQAKESNRLISKTLRIQEKLRLLQEKIENLNSFQKQTDLILHQVKCNLCCIEDMIGNAEAQCPKMECCKRMKNALTDLYRQDTYKLVENTEVTITNLQQGLDQISYQIQQNSVASPGIEKIAEILQVHLQNLEEIEQNTEQVKAKLNEVEYWKNFCLHLYKLKEIKPWE</sequence>
<dbReference type="AlphaFoldDB" id="A0A6J2YE99"/>
<feature type="coiled-coil region" evidence="1">
    <location>
        <begin position="148"/>
        <end position="179"/>
    </location>
</feature>
<dbReference type="RefSeq" id="XP_030761727.1">
    <property type="nucleotide sequence ID" value="XM_030905867.1"/>
</dbReference>
<protein>
    <submittedName>
        <fullName evidence="3">Uncharacterized protein LOC115886625</fullName>
    </submittedName>
</protein>
<dbReference type="GeneID" id="115886625"/>
<proteinExistence type="predicted"/>
<gene>
    <name evidence="3" type="primary">LOC115886625</name>
</gene>
<dbReference type="InParanoid" id="A0A6J2YE99"/>
<keyword evidence="1" id="KW-0175">Coiled coil</keyword>
<evidence type="ECO:0000313" key="2">
    <source>
        <dbReference type="Proteomes" id="UP000504635"/>
    </source>
</evidence>
<organism evidence="2 3">
    <name type="scientific">Sitophilus oryzae</name>
    <name type="common">Rice weevil</name>
    <name type="synonym">Curculio oryzae</name>
    <dbReference type="NCBI Taxonomy" id="7048"/>
    <lineage>
        <taxon>Eukaryota</taxon>
        <taxon>Metazoa</taxon>
        <taxon>Ecdysozoa</taxon>
        <taxon>Arthropoda</taxon>
        <taxon>Hexapoda</taxon>
        <taxon>Insecta</taxon>
        <taxon>Pterygota</taxon>
        <taxon>Neoptera</taxon>
        <taxon>Endopterygota</taxon>
        <taxon>Coleoptera</taxon>
        <taxon>Polyphaga</taxon>
        <taxon>Cucujiformia</taxon>
        <taxon>Curculionidae</taxon>
        <taxon>Dryophthorinae</taxon>
        <taxon>Sitophilus</taxon>
    </lineage>
</organism>